<accession>A0A2C8FFK0</accession>
<keyword evidence="3" id="KW-1185">Reference proteome</keyword>
<dbReference type="Proteomes" id="UP000219215">
    <property type="component" value="Chromosome DPRO"/>
</dbReference>
<dbReference type="EMBL" id="LT907975">
    <property type="protein sequence ID" value="SOB60822.1"/>
    <property type="molecule type" value="Genomic_DNA"/>
</dbReference>
<evidence type="ECO:0008006" key="4">
    <source>
        <dbReference type="Google" id="ProtNLM"/>
    </source>
</evidence>
<evidence type="ECO:0000313" key="3">
    <source>
        <dbReference type="Proteomes" id="UP000219215"/>
    </source>
</evidence>
<name>A0A2C8FFK0_9BACT</name>
<proteinExistence type="predicted"/>
<reference evidence="3" key="1">
    <citation type="submission" date="2017-09" db="EMBL/GenBank/DDBJ databases">
        <authorList>
            <person name="Regsiter A."/>
            <person name="William W."/>
        </authorList>
    </citation>
    <scope>NUCLEOTIDE SEQUENCE [LARGE SCALE GENOMIC DNA]</scope>
    <source>
        <strain evidence="3">500-1</strain>
    </source>
</reference>
<protein>
    <recommendedName>
        <fullName evidence="4">Leucine-binding protein domain-containing protein</fullName>
    </recommendedName>
</protein>
<evidence type="ECO:0000256" key="1">
    <source>
        <dbReference type="SAM" id="Coils"/>
    </source>
</evidence>
<dbReference type="InterPro" id="IPR028082">
    <property type="entry name" value="Peripla_BP_I"/>
</dbReference>
<organism evidence="2 3">
    <name type="scientific">Pseudodesulfovibrio profundus</name>
    <dbReference type="NCBI Taxonomy" id="57320"/>
    <lineage>
        <taxon>Bacteria</taxon>
        <taxon>Pseudomonadati</taxon>
        <taxon>Thermodesulfobacteriota</taxon>
        <taxon>Desulfovibrionia</taxon>
        <taxon>Desulfovibrionales</taxon>
        <taxon>Desulfovibrionaceae</taxon>
    </lineage>
</organism>
<dbReference type="SUPFAM" id="SSF53822">
    <property type="entry name" value="Periplasmic binding protein-like I"/>
    <property type="match status" value="1"/>
</dbReference>
<feature type="coiled-coil region" evidence="1">
    <location>
        <begin position="649"/>
        <end position="680"/>
    </location>
</feature>
<dbReference type="AlphaFoldDB" id="A0A2C8FFK0"/>
<evidence type="ECO:0000313" key="2">
    <source>
        <dbReference type="EMBL" id="SOB60822.1"/>
    </source>
</evidence>
<gene>
    <name evidence="2" type="ORF">DPRO_3903</name>
</gene>
<dbReference type="OrthoDB" id="5410879at2"/>
<sequence>MRRTYLSHIVRISLLIVSLVLFAWGCAPKQAPMTNVDMLATPNLLLEANAAWEAKRFEVAELYYAKLLERQDFLLDDKLEVYPKLADAAYRNGHYHQARIALEDWANVQTDALGEPIWERLYLDTMAQLGKTERLRNHLAWVLRNDRLPWLTREEVALWYGQYYQTRGYVEEGLDVLDKFYSEAPDTVTKAGFENAYLQRLQEMTDRQLDDLSGAITTENLWRFPYALVGFEFDARKASDEEAWSTVWRNMRSLVKNAELVDTAPLEAKLSELESQYGVPRIGIALALPLTGPYGKVGVKILRGVGLAQWRLAQQGVDIDMRVINTESSDWNERLAALPSHYTVVGGPLRVSAFKELTATTAGNSILADRAFFTFMSSLGDLKEGQDAWRFFTSHNDEVRSLVRMTVEELGIKDLAIFYPEEKFGRAMAETFYSESYPLGGRIKGMQSYPPRQLKQWGARIGKLLNVPDDFRDNKDAPLEQPDFGAVFIPDGWGQAQTLLPNFFFYEGDQLVFLGPGLWSRALDNAKDIDEHYYRLAVCPGAWLEDTDGGRNLQNALNEEGLGQADFWVALGYDFLRFAGKLGAVSPSWDADDINKRIAQAEKIPFSMAPISWNSDGVAHQDLYLFSPVRNGKQLVDADKMKIRIERAKARRDKRIEAYEQRMEEEAKQQIEKAKSAQQGM</sequence>
<keyword evidence="1" id="KW-0175">Coiled coil</keyword>
<dbReference type="Gene3D" id="3.40.50.2300">
    <property type="match status" value="2"/>
</dbReference>
<dbReference type="KEGG" id="pprf:DPRO_3903"/>